<evidence type="ECO:0000256" key="2">
    <source>
        <dbReference type="ARBA" id="ARBA00007482"/>
    </source>
</evidence>
<evidence type="ECO:0000256" key="10">
    <source>
        <dbReference type="ARBA" id="ARBA00030308"/>
    </source>
</evidence>
<evidence type="ECO:0000256" key="13">
    <source>
        <dbReference type="PIRSR" id="PIRSR604385-2"/>
    </source>
</evidence>
<feature type="binding site" evidence="13">
    <location>
        <position position="151"/>
    </location>
    <ligand>
        <name>Mg(2+)</name>
        <dbReference type="ChEBI" id="CHEBI:18420"/>
        <label>2</label>
    </ligand>
</feature>
<evidence type="ECO:0000313" key="17">
    <source>
        <dbReference type="Proteomes" id="UP000021816"/>
    </source>
</evidence>
<dbReference type="Proteomes" id="UP000021816">
    <property type="component" value="Unassembled WGS sequence"/>
</dbReference>
<evidence type="ECO:0000256" key="4">
    <source>
        <dbReference type="ARBA" id="ARBA00013297"/>
    </source>
</evidence>
<dbReference type="SUPFAM" id="SSF55811">
    <property type="entry name" value="Nudix"/>
    <property type="match status" value="1"/>
</dbReference>
<comment type="catalytic activity">
    <reaction evidence="12">
        <text>ADP-D-ribose + H2O = D-ribose 5-phosphate + AMP + 2 H(+)</text>
        <dbReference type="Rhea" id="RHEA:10412"/>
        <dbReference type="ChEBI" id="CHEBI:15377"/>
        <dbReference type="ChEBI" id="CHEBI:15378"/>
        <dbReference type="ChEBI" id="CHEBI:57967"/>
        <dbReference type="ChEBI" id="CHEBI:78346"/>
        <dbReference type="ChEBI" id="CHEBI:456215"/>
        <dbReference type="EC" id="3.6.1.13"/>
    </reaction>
</comment>
<evidence type="ECO:0000256" key="9">
    <source>
        <dbReference type="ARBA" id="ARBA00030162"/>
    </source>
</evidence>
<evidence type="ECO:0000256" key="5">
    <source>
        <dbReference type="ARBA" id="ARBA00022723"/>
    </source>
</evidence>
<feature type="binding site" evidence="13">
    <location>
        <position position="99"/>
    </location>
    <ligand>
        <name>Mg(2+)</name>
        <dbReference type="ChEBI" id="CHEBI:18420"/>
        <label>1</label>
    </ligand>
</feature>
<dbReference type="PATRIC" id="fig|1454003.3.peg.749"/>
<comment type="similarity">
    <text evidence="2">Belongs to the Nudix hydrolase family. NudF subfamily.</text>
</comment>
<evidence type="ECO:0000256" key="1">
    <source>
        <dbReference type="ARBA" id="ARBA00001946"/>
    </source>
</evidence>
<dbReference type="EMBL" id="JEMX01000012">
    <property type="protein sequence ID" value="EXI82284.1"/>
    <property type="molecule type" value="Genomic_DNA"/>
</dbReference>
<gene>
    <name evidence="16" type="primary">nudF_1</name>
    <name evidence="16" type="ORF">AW10_00732</name>
</gene>
<evidence type="ECO:0000256" key="7">
    <source>
        <dbReference type="ARBA" id="ARBA00022842"/>
    </source>
</evidence>
<dbReference type="GO" id="GO:0046872">
    <property type="term" value="F:metal ion binding"/>
    <property type="evidence" value="ECO:0007669"/>
    <property type="project" value="UniProtKB-KW"/>
</dbReference>
<dbReference type="STRING" id="1454003.AW10_00732"/>
<proteinExistence type="inferred from homology"/>
<dbReference type="PROSITE" id="PS51462">
    <property type="entry name" value="NUDIX"/>
    <property type="match status" value="1"/>
</dbReference>
<protein>
    <recommendedName>
        <fullName evidence="4">ADP-ribose pyrophosphatase</fullName>
        <ecNumber evidence="3">3.6.1.13</ecNumber>
    </recommendedName>
    <alternativeName>
        <fullName evidence="9">ADP-ribose diphosphatase</fullName>
    </alternativeName>
    <alternativeName>
        <fullName evidence="11">ADP-ribose phosphohydrolase</fullName>
    </alternativeName>
    <alternativeName>
        <fullName evidence="10">Adenosine diphosphoribose pyrophosphatase</fullName>
    </alternativeName>
</protein>
<keyword evidence="6 16" id="KW-0378">Hydrolase</keyword>
<sequence>MKANILQADAAYTGFFQLRRLAVEHDRFDGGHSGPLWREVLHRSDVAAALLYDAKADAVVLVEQYRAGAHLAGENPWLIDIVAGRIEAGQTPLDTITREIAEESGLTPASIEPIGVYLTAPHLSSERVHLYCASVNAGKVAGFHGLAHEGEDIRPLVMSRGEALALMRTQCMSLWAGLALVWLGKVSASPARVDGSS</sequence>
<comment type="cofactor">
    <cofactor evidence="1 13">
        <name>Mg(2+)</name>
        <dbReference type="ChEBI" id="CHEBI:18420"/>
    </cofactor>
</comment>
<dbReference type="AlphaFoldDB" id="A0A011QTT4"/>
<evidence type="ECO:0000259" key="15">
    <source>
        <dbReference type="PROSITE" id="PS51462"/>
    </source>
</evidence>
<dbReference type="PANTHER" id="PTHR11839:SF5">
    <property type="entry name" value="ADP-RIBOSE PYROPHOSPHATASE"/>
    <property type="match status" value="1"/>
</dbReference>
<dbReference type="EC" id="3.6.1.13" evidence="3"/>
<dbReference type="GO" id="GO:0047631">
    <property type="term" value="F:ADP-ribose diphosphatase activity"/>
    <property type="evidence" value="ECO:0007669"/>
    <property type="project" value="UniProtKB-EC"/>
</dbReference>
<dbReference type="NCBIfam" id="TIGR00052">
    <property type="entry name" value="nudix-type nucleoside diphosphatase, YffH/AdpP family"/>
    <property type="match status" value="1"/>
</dbReference>
<dbReference type="Gene3D" id="3.90.79.10">
    <property type="entry name" value="Nucleoside Triphosphate Pyrophosphohydrolase"/>
    <property type="match status" value="1"/>
</dbReference>
<dbReference type="GO" id="GO:0019144">
    <property type="term" value="F:ADP-sugar diphosphatase activity"/>
    <property type="evidence" value="ECO:0007669"/>
    <property type="project" value="TreeGrafter"/>
</dbReference>
<keyword evidence="7 13" id="KW-0460">Magnesium</keyword>
<feature type="binding site" evidence="13">
    <location>
        <position position="103"/>
    </location>
    <ligand>
        <name>Mg(2+)</name>
        <dbReference type="ChEBI" id="CHEBI:18420"/>
        <label>1</label>
    </ligand>
</feature>
<evidence type="ECO:0000256" key="8">
    <source>
        <dbReference type="ARBA" id="ARBA00025164"/>
    </source>
</evidence>
<evidence type="ECO:0000256" key="12">
    <source>
        <dbReference type="ARBA" id="ARBA00049546"/>
    </source>
</evidence>
<dbReference type="Pfam" id="PF00293">
    <property type="entry name" value="NUDIX"/>
    <property type="match status" value="1"/>
</dbReference>
<evidence type="ECO:0000256" key="11">
    <source>
        <dbReference type="ARBA" id="ARBA00033056"/>
    </source>
</evidence>
<dbReference type="GO" id="GO:0006753">
    <property type="term" value="P:nucleoside phosphate metabolic process"/>
    <property type="evidence" value="ECO:0007669"/>
    <property type="project" value="TreeGrafter"/>
</dbReference>
<evidence type="ECO:0000256" key="6">
    <source>
        <dbReference type="ARBA" id="ARBA00022801"/>
    </source>
</evidence>
<dbReference type="GO" id="GO:0005829">
    <property type="term" value="C:cytosol"/>
    <property type="evidence" value="ECO:0007669"/>
    <property type="project" value="TreeGrafter"/>
</dbReference>
<dbReference type="InterPro" id="IPR000086">
    <property type="entry name" value="NUDIX_hydrolase_dom"/>
</dbReference>
<organism evidence="16 17">
    <name type="scientific">Candidatus Accumulibacter appositus</name>
    <dbReference type="NCBI Taxonomy" id="1454003"/>
    <lineage>
        <taxon>Bacteria</taxon>
        <taxon>Pseudomonadati</taxon>
        <taxon>Pseudomonadota</taxon>
        <taxon>Betaproteobacteria</taxon>
        <taxon>Candidatus Accumulibacter</taxon>
    </lineage>
</organism>
<feature type="short sequence motif" description="Nudix box" evidence="14">
    <location>
        <begin position="84"/>
        <end position="106"/>
    </location>
</feature>
<evidence type="ECO:0000256" key="14">
    <source>
        <dbReference type="PIRSR" id="PIRSR604385-3"/>
    </source>
</evidence>
<accession>A0A011QTT4</accession>
<keyword evidence="5 13" id="KW-0479">Metal-binding</keyword>
<dbReference type="InterPro" id="IPR004385">
    <property type="entry name" value="NDP_pyrophosphatase"/>
</dbReference>
<reference evidence="16 17" key="1">
    <citation type="submission" date="2014-02" db="EMBL/GenBank/DDBJ databases">
        <title>Expanding our view of genomic diversity in Candidatus Accumulibacter clades.</title>
        <authorList>
            <person name="Skennerton C.T."/>
            <person name="Barr J.J."/>
            <person name="Slater F.R."/>
            <person name="Bond P.L."/>
            <person name="Tyson G.W."/>
        </authorList>
    </citation>
    <scope>NUCLEOTIDE SEQUENCE [LARGE SCALE GENOMIC DNA]</scope>
    <source>
        <strain evidence="17">BA-92</strain>
    </source>
</reference>
<feature type="binding site" evidence="13">
    <location>
        <position position="83"/>
    </location>
    <ligand>
        <name>Mg(2+)</name>
        <dbReference type="ChEBI" id="CHEBI:18420"/>
        <label>1</label>
    </ligand>
</feature>
<dbReference type="InterPro" id="IPR015797">
    <property type="entry name" value="NUDIX_hydrolase-like_dom_sf"/>
</dbReference>
<name>A0A011QTT4_9PROT</name>
<comment type="caution">
    <text evidence="16">The sequence shown here is derived from an EMBL/GenBank/DDBJ whole genome shotgun (WGS) entry which is preliminary data.</text>
</comment>
<dbReference type="GO" id="GO:0019693">
    <property type="term" value="P:ribose phosphate metabolic process"/>
    <property type="evidence" value="ECO:0007669"/>
    <property type="project" value="TreeGrafter"/>
</dbReference>
<comment type="function">
    <text evidence="8">Acts on ADP-mannose and ADP-glucose as well as ADP-ribose. Prevents glycogen biosynthesis. The reaction catalyzed by this enzyme is a limiting step of the gluconeogenic process.</text>
</comment>
<evidence type="ECO:0000313" key="16">
    <source>
        <dbReference type="EMBL" id="EXI82284.1"/>
    </source>
</evidence>
<feature type="domain" description="Nudix hydrolase" evidence="15">
    <location>
        <begin position="42"/>
        <end position="184"/>
    </location>
</feature>
<dbReference type="PANTHER" id="PTHR11839">
    <property type="entry name" value="UDP/ADP-SUGAR PYROPHOSPHATASE"/>
    <property type="match status" value="1"/>
</dbReference>
<evidence type="ECO:0000256" key="3">
    <source>
        <dbReference type="ARBA" id="ARBA00012453"/>
    </source>
</evidence>